<name>A0A382JP92_9ZZZZ</name>
<dbReference type="AlphaFoldDB" id="A0A382JP92"/>
<sequence>MFNTIGIITKRQDITSEETARELGAFLKE</sequence>
<organism evidence="1">
    <name type="scientific">marine metagenome</name>
    <dbReference type="NCBI Taxonomy" id="408172"/>
    <lineage>
        <taxon>unclassified sequences</taxon>
        <taxon>metagenomes</taxon>
        <taxon>ecological metagenomes</taxon>
    </lineage>
</organism>
<feature type="non-terminal residue" evidence="1">
    <location>
        <position position="29"/>
    </location>
</feature>
<gene>
    <name evidence="1" type="ORF">METZ01_LOCUS265275</name>
</gene>
<reference evidence="1" key="1">
    <citation type="submission" date="2018-05" db="EMBL/GenBank/DDBJ databases">
        <authorList>
            <person name="Lanie J.A."/>
            <person name="Ng W.-L."/>
            <person name="Kazmierczak K.M."/>
            <person name="Andrzejewski T.M."/>
            <person name="Davidsen T.M."/>
            <person name="Wayne K.J."/>
            <person name="Tettelin H."/>
            <person name="Glass J.I."/>
            <person name="Rusch D."/>
            <person name="Podicherti R."/>
            <person name="Tsui H.-C.T."/>
            <person name="Winkler M.E."/>
        </authorList>
    </citation>
    <scope>NUCLEOTIDE SEQUENCE</scope>
</reference>
<accession>A0A382JP92</accession>
<evidence type="ECO:0000313" key="1">
    <source>
        <dbReference type="EMBL" id="SVC12421.1"/>
    </source>
</evidence>
<dbReference type="EMBL" id="UINC01074832">
    <property type="protein sequence ID" value="SVC12421.1"/>
    <property type="molecule type" value="Genomic_DNA"/>
</dbReference>
<proteinExistence type="predicted"/>
<protein>
    <submittedName>
        <fullName evidence="1">Uncharacterized protein</fullName>
    </submittedName>
</protein>